<organism evidence="2 3">
    <name type="scientific">Bacteroides muris</name>
    <name type="common">ex Fokt et al. 2023</name>
    <dbReference type="NCBI Taxonomy" id="2937417"/>
    <lineage>
        <taxon>Bacteria</taxon>
        <taxon>Pseudomonadati</taxon>
        <taxon>Bacteroidota</taxon>
        <taxon>Bacteroidia</taxon>
        <taxon>Bacteroidales</taxon>
        <taxon>Bacteroidaceae</taxon>
        <taxon>Bacteroides</taxon>
    </lineage>
</organism>
<dbReference type="EMBL" id="JAMZEE010000056">
    <property type="protein sequence ID" value="MCR6509715.1"/>
    <property type="molecule type" value="Genomic_DNA"/>
</dbReference>
<comment type="caution">
    <text evidence="2">The sequence shown here is derived from an EMBL/GenBank/DDBJ whole genome shotgun (WGS) entry which is preliminary data.</text>
</comment>
<sequence>MTFSEYMENLAERHVDIRHKENDEVHFLSSEREKHTALDSVLHYPAVIVDRGSGFGYGGNPGAYRKDRDYLLFIVEHVSDTSDYEQIEAALDKCERILDELLNQILEDKRMKRLWLAFSLEDVEADYVVNNDNQLYGVIAAVSLSEPYKALNCRKAFVS</sequence>
<reference evidence="2" key="1">
    <citation type="journal article" date="2022" name="Arch. Microbiol.">
        <title>Bacteroides muris sp. nov. isolated from the cecum of wild-derived house mice.</title>
        <authorList>
            <person name="Fokt H."/>
            <person name="Unni R."/>
            <person name="Repnik U."/>
            <person name="Schmitz R.A."/>
            <person name="Bramkamp M."/>
            <person name="Baines J.F."/>
            <person name="Unterweger D."/>
        </authorList>
    </citation>
    <scope>NUCLEOTIDE SEQUENCE</scope>
    <source>
        <strain evidence="2">KH569_7</strain>
    </source>
</reference>
<gene>
    <name evidence="2" type="ORF">M1B78_16560</name>
</gene>
<keyword evidence="1" id="KW-0175">Coiled coil</keyword>
<dbReference type="Proteomes" id="UP001143810">
    <property type="component" value="Unassembled WGS sequence"/>
</dbReference>
<evidence type="ECO:0000256" key="1">
    <source>
        <dbReference type="SAM" id="Coils"/>
    </source>
</evidence>
<name>A0A9X2SY70_9BACE</name>
<accession>A0A9X2SY70</accession>
<reference evidence="2" key="2">
    <citation type="submission" date="2022-04" db="EMBL/GenBank/DDBJ databases">
        <authorList>
            <person name="Fokt H."/>
            <person name="Baines J."/>
        </authorList>
    </citation>
    <scope>NUCLEOTIDE SEQUENCE</scope>
    <source>
        <strain evidence="2">KH569_7</strain>
    </source>
</reference>
<evidence type="ECO:0000313" key="3">
    <source>
        <dbReference type="Proteomes" id="UP001143810"/>
    </source>
</evidence>
<proteinExistence type="predicted"/>
<evidence type="ECO:0000313" key="2">
    <source>
        <dbReference type="EMBL" id="MCR6509715.1"/>
    </source>
</evidence>
<dbReference type="AlphaFoldDB" id="A0A9X2SY70"/>
<feature type="coiled-coil region" evidence="1">
    <location>
        <begin position="84"/>
        <end position="111"/>
    </location>
</feature>
<dbReference type="RefSeq" id="WP_257941281.1">
    <property type="nucleotide sequence ID" value="NZ_JAMZEE010000056.1"/>
</dbReference>
<protein>
    <submittedName>
        <fullName evidence="2">Uncharacterized protein</fullName>
    </submittedName>
</protein>